<feature type="domain" description="Carrier" evidence="3">
    <location>
        <begin position="8"/>
        <end position="86"/>
    </location>
</feature>
<name>A0ABY6DZQ0_9ACTN</name>
<proteinExistence type="predicted"/>
<dbReference type="SUPFAM" id="SSF47336">
    <property type="entry name" value="ACP-like"/>
    <property type="match status" value="1"/>
</dbReference>
<dbReference type="InterPro" id="IPR009081">
    <property type="entry name" value="PP-bd_ACP"/>
</dbReference>
<keyword evidence="2" id="KW-0597">Phosphoprotein</keyword>
<dbReference type="RefSeq" id="WP_263229623.1">
    <property type="nucleotide sequence ID" value="NZ_CP106793.1"/>
</dbReference>
<dbReference type="Gene3D" id="1.10.1200.10">
    <property type="entry name" value="ACP-like"/>
    <property type="match status" value="1"/>
</dbReference>
<evidence type="ECO:0000259" key="3">
    <source>
        <dbReference type="PROSITE" id="PS50075"/>
    </source>
</evidence>
<dbReference type="InterPro" id="IPR020806">
    <property type="entry name" value="PKS_PP-bd"/>
</dbReference>
<protein>
    <submittedName>
        <fullName evidence="4">Acyl carrier protein</fullName>
    </submittedName>
</protein>
<dbReference type="Proteomes" id="UP001061298">
    <property type="component" value="Chromosome"/>
</dbReference>
<evidence type="ECO:0000313" key="5">
    <source>
        <dbReference type="Proteomes" id="UP001061298"/>
    </source>
</evidence>
<reference evidence="4" key="1">
    <citation type="submission" date="2022-10" db="EMBL/GenBank/DDBJ databases">
        <authorList>
            <person name="Mo P."/>
        </authorList>
    </citation>
    <scope>NUCLEOTIDE SEQUENCE</scope>
    <source>
        <strain evidence="4">HUAS 13-4</strain>
    </source>
</reference>
<keyword evidence="5" id="KW-1185">Reference proteome</keyword>
<dbReference type="EMBL" id="CP106793">
    <property type="protein sequence ID" value="UXY19487.1"/>
    <property type="molecule type" value="Genomic_DNA"/>
</dbReference>
<evidence type="ECO:0000256" key="2">
    <source>
        <dbReference type="ARBA" id="ARBA00022553"/>
    </source>
</evidence>
<dbReference type="PROSITE" id="PS50075">
    <property type="entry name" value="CARRIER"/>
    <property type="match status" value="1"/>
</dbReference>
<dbReference type="InterPro" id="IPR036736">
    <property type="entry name" value="ACP-like_sf"/>
</dbReference>
<keyword evidence="1" id="KW-0596">Phosphopantetheine</keyword>
<accession>A0ABY6DZQ0</accession>
<dbReference type="PROSITE" id="PS00012">
    <property type="entry name" value="PHOSPHOPANTETHEINE"/>
    <property type="match status" value="1"/>
</dbReference>
<gene>
    <name evidence="4" type="ORF">N8I84_12675</name>
</gene>
<organism evidence="4 5">
    <name type="scientific">Streptomyces cynarae</name>
    <dbReference type="NCBI Taxonomy" id="2981134"/>
    <lineage>
        <taxon>Bacteria</taxon>
        <taxon>Bacillati</taxon>
        <taxon>Actinomycetota</taxon>
        <taxon>Actinomycetes</taxon>
        <taxon>Kitasatosporales</taxon>
        <taxon>Streptomycetaceae</taxon>
        <taxon>Streptomyces</taxon>
    </lineage>
</organism>
<dbReference type="SMART" id="SM00823">
    <property type="entry name" value="PKS_PP"/>
    <property type="match status" value="1"/>
</dbReference>
<dbReference type="InterPro" id="IPR006162">
    <property type="entry name" value="Ppantetheine_attach_site"/>
</dbReference>
<dbReference type="Pfam" id="PF00550">
    <property type="entry name" value="PP-binding"/>
    <property type="match status" value="1"/>
</dbReference>
<sequence>MTVQTVTGLNIDDIRRILIESAGFDGAPDPATDISDIPFEELGYDSLALMESAARIQQEYGIRIPDDEITEVETPRALLGLVNTGLSAAA</sequence>
<evidence type="ECO:0000256" key="1">
    <source>
        <dbReference type="ARBA" id="ARBA00022450"/>
    </source>
</evidence>
<evidence type="ECO:0000313" key="4">
    <source>
        <dbReference type="EMBL" id="UXY19487.1"/>
    </source>
</evidence>